<dbReference type="InterPro" id="IPR036250">
    <property type="entry name" value="AcylCo_DH-like_C"/>
</dbReference>
<keyword evidence="4 6" id="KW-0274">FAD</keyword>
<evidence type="ECO:0000256" key="4">
    <source>
        <dbReference type="ARBA" id="ARBA00022827"/>
    </source>
</evidence>
<comment type="cofactor">
    <cofactor evidence="1 6">
        <name>FAD</name>
        <dbReference type="ChEBI" id="CHEBI:57692"/>
    </cofactor>
</comment>
<dbReference type="GO" id="GO:0050660">
    <property type="term" value="F:flavin adenine dinucleotide binding"/>
    <property type="evidence" value="ECO:0007669"/>
    <property type="project" value="InterPro"/>
</dbReference>
<dbReference type="InterPro" id="IPR009100">
    <property type="entry name" value="AcylCoA_DH/oxidase_NM_dom_sf"/>
</dbReference>
<evidence type="ECO:0000313" key="11">
    <source>
        <dbReference type="Proteomes" id="UP000058599"/>
    </source>
</evidence>
<evidence type="ECO:0000313" key="10">
    <source>
        <dbReference type="EMBL" id="AMG75139.1"/>
    </source>
</evidence>
<evidence type="ECO:0000259" key="8">
    <source>
        <dbReference type="Pfam" id="PF02770"/>
    </source>
</evidence>
<dbReference type="InterPro" id="IPR006091">
    <property type="entry name" value="Acyl-CoA_Oxase/DH_mid-dom"/>
</dbReference>
<dbReference type="InterPro" id="IPR013786">
    <property type="entry name" value="AcylCoA_DH/ox_N"/>
</dbReference>
<sequence length="379" mass="41235">MNFDLNDEQRMVRDSVERLMADAYDFESRRRFQRQPAGYSTDIWSNFAELGLLGLPVPEEYGGFGGGPAETMIIMETLGRALSLEPYFAGIVLPAALLRHAGNQAVPAEIFPAMATGELLLGVAHGEPQARYDLHDVATNARQDGDGYVLNGCKSLVLHGEAADRLLVSARIAGERASADGIGLFLVDAKADGIVRKGGRMPDGMRVAEVRFDDVRVPAHALVSASAAPTIDAAFDEALAAICAEAIGVMDEALRMTVEYLKDRKQFGVPLGSFQALQHRAADMYIALEQARSMVFFALMNLEEPPATRRDAVFAAKVQINESARVIGEQAVQLHGGIGMTEEYKLGHLFKRLTVIGRMFADTEHCLDHLSRSRGLFNG</sequence>
<dbReference type="SUPFAM" id="SSF56645">
    <property type="entry name" value="Acyl-CoA dehydrogenase NM domain-like"/>
    <property type="match status" value="1"/>
</dbReference>
<dbReference type="AlphaFoldDB" id="A0AA86GN41"/>
<dbReference type="GO" id="GO:0003995">
    <property type="term" value="F:acyl-CoA dehydrogenase activity"/>
    <property type="evidence" value="ECO:0007669"/>
    <property type="project" value="TreeGrafter"/>
</dbReference>
<name>A0AA86GN41_9SPHN</name>
<protein>
    <submittedName>
        <fullName evidence="10">Pimeloyl-CoA dehydrogenase small subunit-like protein</fullName>
        <ecNumber evidence="10">1.3.1.62</ecNumber>
    </submittedName>
</protein>
<evidence type="ECO:0000256" key="1">
    <source>
        <dbReference type="ARBA" id="ARBA00001974"/>
    </source>
</evidence>
<dbReference type="CDD" id="cd00567">
    <property type="entry name" value="ACAD"/>
    <property type="match status" value="1"/>
</dbReference>
<dbReference type="Gene3D" id="2.40.110.10">
    <property type="entry name" value="Butyryl-CoA Dehydrogenase, subunit A, domain 2"/>
    <property type="match status" value="1"/>
</dbReference>
<dbReference type="Pfam" id="PF00441">
    <property type="entry name" value="Acyl-CoA_dh_1"/>
    <property type="match status" value="1"/>
</dbReference>
<dbReference type="Pfam" id="PF02771">
    <property type="entry name" value="Acyl-CoA_dh_N"/>
    <property type="match status" value="1"/>
</dbReference>
<dbReference type="Pfam" id="PF02770">
    <property type="entry name" value="Acyl-CoA_dh_M"/>
    <property type="match status" value="1"/>
</dbReference>
<dbReference type="EMBL" id="CP012199">
    <property type="protein sequence ID" value="AMG75139.1"/>
    <property type="molecule type" value="Genomic_DNA"/>
</dbReference>
<dbReference type="InterPro" id="IPR037069">
    <property type="entry name" value="AcylCoA_DH/ox_N_sf"/>
</dbReference>
<keyword evidence="5 6" id="KW-0560">Oxidoreductase</keyword>
<dbReference type="Gene3D" id="1.10.540.10">
    <property type="entry name" value="Acyl-CoA dehydrogenase/oxidase, N-terminal domain"/>
    <property type="match status" value="1"/>
</dbReference>
<evidence type="ECO:0000256" key="6">
    <source>
        <dbReference type="RuleBase" id="RU362125"/>
    </source>
</evidence>
<proteinExistence type="inferred from homology"/>
<dbReference type="KEGG" id="sgi:SGRAN_2790"/>
<dbReference type="GO" id="GO:0018515">
    <property type="term" value="F:pimeloyl-CoA dehydrogenase activity"/>
    <property type="evidence" value="ECO:0007669"/>
    <property type="project" value="UniProtKB-EC"/>
</dbReference>
<dbReference type="Gene3D" id="1.20.140.10">
    <property type="entry name" value="Butyryl-CoA Dehydrogenase, subunit A, domain 3"/>
    <property type="match status" value="1"/>
</dbReference>
<dbReference type="PANTHER" id="PTHR43884:SF20">
    <property type="entry name" value="ACYL-COA DEHYDROGENASE FADE28"/>
    <property type="match status" value="1"/>
</dbReference>
<dbReference type="InterPro" id="IPR009075">
    <property type="entry name" value="AcylCo_DH/oxidase_C"/>
</dbReference>
<dbReference type="InterPro" id="IPR046373">
    <property type="entry name" value="Acyl-CoA_Oxase/DH_mid-dom_sf"/>
</dbReference>
<organism evidence="10 11">
    <name type="scientific">Sphingopyxis granuli</name>
    <dbReference type="NCBI Taxonomy" id="267128"/>
    <lineage>
        <taxon>Bacteria</taxon>
        <taxon>Pseudomonadati</taxon>
        <taxon>Pseudomonadota</taxon>
        <taxon>Alphaproteobacteria</taxon>
        <taxon>Sphingomonadales</taxon>
        <taxon>Sphingomonadaceae</taxon>
        <taxon>Sphingopyxis</taxon>
    </lineage>
</organism>
<gene>
    <name evidence="10" type="primary">thnK</name>
    <name evidence="10" type="ORF">SGRAN_2790</name>
</gene>
<dbReference type="PANTHER" id="PTHR43884">
    <property type="entry name" value="ACYL-COA DEHYDROGENASE"/>
    <property type="match status" value="1"/>
</dbReference>
<dbReference type="RefSeq" id="WP_067184612.1">
    <property type="nucleotide sequence ID" value="NZ_CP012199.1"/>
</dbReference>
<dbReference type="SUPFAM" id="SSF47203">
    <property type="entry name" value="Acyl-CoA dehydrogenase C-terminal domain-like"/>
    <property type="match status" value="1"/>
</dbReference>
<dbReference type="EC" id="1.3.1.62" evidence="10"/>
<evidence type="ECO:0000256" key="2">
    <source>
        <dbReference type="ARBA" id="ARBA00009347"/>
    </source>
</evidence>
<comment type="similarity">
    <text evidence="2 6">Belongs to the acyl-CoA dehydrogenase family.</text>
</comment>
<evidence type="ECO:0000256" key="3">
    <source>
        <dbReference type="ARBA" id="ARBA00022630"/>
    </source>
</evidence>
<feature type="domain" description="Acyl-CoA dehydrogenase/oxidase N-terminal" evidence="9">
    <location>
        <begin position="6"/>
        <end position="118"/>
    </location>
</feature>
<feature type="domain" description="Acyl-CoA oxidase/dehydrogenase middle" evidence="8">
    <location>
        <begin position="124"/>
        <end position="215"/>
    </location>
</feature>
<evidence type="ECO:0000259" key="9">
    <source>
        <dbReference type="Pfam" id="PF02771"/>
    </source>
</evidence>
<accession>A0AA86GN41</accession>
<reference evidence="10 11" key="1">
    <citation type="journal article" date="2016" name="BMC Genomics">
        <title>Genomic analysis of the nitrate-respiring Sphingopyxis granuli (formerly Sphingomonas macrogoltabida) strain TFA.</title>
        <authorList>
            <person name="Garcia-Romero I."/>
            <person name="Perez-Pulido A.J."/>
            <person name="Gonzalez-Flores Y.E."/>
            <person name="Reyes-Ramirez F."/>
            <person name="Santero E."/>
            <person name="Floriano B."/>
        </authorList>
    </citation>
    <scope>NUCLEOTIDE SEQUENCE [LARGE SCALE GENOMIC DNA]</scope>
    <source>
        <strain evidence="10 11">TFA</strain>
    </source>
</reference>
<feature type="domain" description="Acyl-CoA dehydrogenase/oxidase C-terminal" evidence="7">
    <location>
        <begin position="234"/>
        <end position="353"/>
    </location>
</feature>
<evidence type="ECO:0000256" key="5">
    <source>
        <dbReference type="ARBA" id="ARBA00023002"/>
    </source>
</evidence>
<keyword evidence="3 6" id="KW-0285">Flavoprotein</keyword>
<evidence type="ECO:0000259" key="7">
    <source>
        <dbReference type="Pfam" id="PF00441"/>
    </source>
</evidence>
<keyword evidence="11" id="KW-1185">Reference proteome</keyword>
<dbReference type="Proteomes" id="UP000058599">
    <property type="component" value="Chromosome"/>
</dbReference>